<organism evidence="1 2">
    <name type="scientific">Caerostris extrusa</name>
    <name type="common">Bark spider</name>
    <name type="synonym">Caerostris bankana</name>
    <dbReference type="NCBI Taxonomy" id="172846"/>
    <lineage>
        <taxon>Eukaryota</taxon>
        <taxon>Metazoa</taxon>
        <taxon>Ecdysozoa</taxon>
        <taxon>Arthropoda</taxon>
        <taxon>Chelicerata</taxon>
        <taxon>Arachnida</taxon>
        <taxon>Araneae</taxon>
        <taxon>Araneomorphae</taxon>
        <taxon>Entelegynae</taxon>
        <taxon>Araneoidea</taxon>
        <taxon>Araneidae</taxon>
        <taxon>Caerostris</taxon>
    </lineage>
</organism>
<dbReference type="Proteomes" id="UP001054945">
    <property type="component" value="Unassembled WGS sequence"/>
</dbReference>
<reference evidence="1 2" key="1">
    <citation type="submission" date="2021-06" db="EMBL/GenBank/DDBJ databases">
        <title>Caerostris extrusa draft genome.</title>
        <authorList>
            <person name="Kono N."/>
            <person name="Arakawa K."/>
        </authorList>
    </citation>
    <scope>NUCLEOTIDE SEQUENCE [LARGE SCALE GENOMIC DNA]</scope>
</reference>
<dbReference type="AlphaFoldDB" id="A0AAV4TSN7"/>
<sequence length="98" mass="11115">MWRKFVTVTRTWLQKNARKLLGMACVFMEGSIGKYFTTLSSPCSESAASIYSGIYRSYGVVGRASNISCVSDDAFLKRAFREMLNYSGDIYVRELEVK</sequence>
<accession>A0AAV4TSN7</accession>
<dbReference type="EMBL" id="BPLR01011670">
    <property type="protein sequence ID" value="GIY48061.1"/>
    <property type="molecule type" value="Genomic_DNA"/>
</dbReference>
<evidence type="ECO:0000313" key="2">
    <source>
        <dbReference type="Proteomes" id="UP001054945"/>
    </source>
</evidence>
<gene>
    <name evidence="1" type="ORF">CEXT_307221</name>
</gene>
<keyword evidence="2" id="KW-1185">Reference proteome</keyword>
<comment type="caution">
    <text evidence="1">The sequence shown here is derived from an EMBL/GenBank/DDBJ whole genome shotgun (WGS) entry which is preliminary data.</text>
</comment>
<evidence type="ECO:0000313" key="1">
    <source>
        <dbReference type="EMBL" id="GIY48061.1"/>
    </source>
</evidence>
<name>A0AAV4TSN7_CAEEX</name>
<protein>
    <submittedName>
        <fullName evidence="1">Uncharacterized protein</fullName>
    </submittedName>
</protein>
<proteinExistence type="predicted"/>